<accession>A0A4S8LFJ5</accession>
<dbReference type="EMBL" id="ML179437">
    <property type="protein sequence ID" value="THU87729.1"/>
    <property type="molecule type" value="Genomic_DNA"/>
</dbReference>
<sequence length="103" mass="11760">MVYLVTKVETPTFWVLGKHKTRNDPVSTVFCFDGNSGKKVGHNVDRYPYKLGEGVKEYPNTSKILSKWFLTFAIHVVVETEVLQTEEKVAINTSTVVRIKKEI</sequence>
<proteinExistence type="predicted"/>
<evidence type="ECO:0000313" key="1">
    <source>
        <dbReference type="EMBL" id="THU87729.1"/>
    </source>
</evidence>
<evidence type="ECO:0000313" key="2">
    <source>
        <dbReference type="Proteomes" id="UP000297245"/>
    </source>
</evidence>
<dbReference type="AlphaFoldDB" id="A0A4S8LFJ5"/>
<organism evidence="1 2">
    <name type="scientific">Dendrothele bispora (strain CBS 962.96)</name>
    <dbReference type="NCBI Taxonomy" id="1314807"/>
    <lineage>
        <taxon>Eukaryota</taxon>
        <taxon>Fungi</taxon>
        <taxon>Dikarya</taxon>
        <taxon>Basidiomycota</taxon>
        <taxon>Agaricomycotina</taxon>
        <taxon>Agaricomycetes</taxon>
        <taxon>Agaricomycetidae</taxon>
        <taxon>Agaricales</taxon>
        <taxon>Agaricales incertae sedis</taxon>
        <taxon>Dendrothele</taxon>
    </lineage>
</organism>
<protein>
    <submittedName>
        <fullName evidence="1">Uncharacterized protein</fullName>
    </submittedName>
</protein>
<dbReference type="Proteomes" id="UP000297245">
    <property type="component" value="Unassembled WGS sequence"/>
</dbReference>
<gene>
    <name evidence="1" type="ORF">K435DRAFT_804060</name>
</gene>
<reference evidence="1 2" key="1">
    <citation type="journal article" date="2019" name="Nat. Ecol. Evol.">
        <title>Megaphylogeny resolves global patterns of mushroom evolution.</title>
        <authorList>
            <person name="Varga T."/>
            <person name="Krizsan K."/>
            <person name="Foldi C."/>
            <person name="Dima B."/>
            <person name="Sanchez-Garcia M."/>
            <person name="Sanchez-Ramirez S."/>
            <person name="Szollosi G.J."/>
            <person name="Szarkandi J.G."/>
            <person name="Papp V."/>
            <person name="Albert L."/>
            <person name="Andreopoulos W."/>
            <person name="Angelini C."/>
            <person name="Antonin V."/>
            <person name="Barry K.W."/>
            <person name="Bougher N.L."/>
            <person name="Buchanan P."/>
            <person name="Buyck B."/>
            <person name="Bense V."/>
            <person name="Catcheside P."/>
            <person name="Chovatia M."/>
            <person name="Cooper J."/>
            <person name="Damon W."/>
            <person name="Desjardin D."/>
            <person name="Finy P."/>
            <person name="Geml J."/>
            <person name="Haridas S."/>
            <person name="Hughes K."/>
            <person name="Justo A."/>
            <person name="Karasinski D."/>
            <person name="Kautmanova I."/>
            <person name="Kiss B."/>
            <person name="Kocsube S."/>
            <person name="Kotiranta H."/>
            <person name="LaButti K.M."/>
            <person name="Lechner B.E."/>
            <person name="Liimatainen K."/>
            <person name="Lipzen A."/>
            <person name="Lukacs Z."/>
            <person name="Mihaltcheva S."/>
            <person name="Morgado L.N."/>
            <person name="Niskanen T."/>
            <person name="Noordeloos M.E."/>
            <person name="Ohm R.A."/>
            <person name="Ortiz-Santana B."/>
            <person name="Ovrebo C."/>
            <person name="Racz N."/>
            <person name="Riley R."/>
            <person name="Savchenko A."/>
            <person name="Shiryaev A."/>
            <person name="Soop K."/>
            <person name="Spirin V."/>
            <person name="Szebenyi C."/>
            <person name="Tomsovsky M."/>
            <person name="Tulloss R.E."/>
            <person name="Uehling J."/>
            <person name="Grigoriev I.V."/>
            <person name="Vagvolgyi C."/>
            <person name="Papp T."/>
            <person name="Martin F.M."/>
            <person name="Miettinen O."/>
            <person name="Hibbett D.S."/>
            <person name="Nagy L.G."/>
        </authorList>
    </citation>
    <scope>NUCLEOTIDE SEQUENCE [LARGE SCALE GENOMIC DNA]</scope>
    <source>
        <strain evidence="1 2">CBS 962.96</strain>
    </source>
</reference>
<keyword evidence="2" id="KW-1185">Reference proteome</keyword>
<name>A0A4S8LFJ5_DENBC</name>